<evidence type="ECO:0000259" key="1">
    <source>
        <dbReference type="Pfam" id="PF13649"/>
    </source>
</evidence>
<dbReference type="CDD" id="cd02440">
    <property type="entry name" value="AdoMet_MTases"/>
    <property type="match status" value="1"/>
</dbReference>
<dbReference type="AlphaFoldDB" id="A0A511B503"/>
<accession>A0A511B503</accession>
<dbReference type="GO" id="GO:0032259">
    <property type="term" value="P:methylation"/>
    <property type="evidence" value="ECO:0007669"/>
    <property type="project" value="UniProtKB-KW"/>
</dbReference>
<protein>
    <submittedName>
        <fullName evidence="2">Methyltransferase</fullName>
    </submittedName>
</protein>
<dbReference type="InterPro" id="IPR029063">
    <property type="entry name" value="SAM-dependent_MTases_sf"/>
</dbReference>
<proteinExistence type="predicted"/>
<dbReference type="Proteomes" id="UP000321230">
    <property type="component" value="Unassembled WGS sequence"/>
</dbReference>
<feature type="domain" description="Methyltransferase" evidence="1">
    <location>
        <begin position="89"/>
        <end position="181"/>
    </location>
</feature>
<keyword evidence="3" id="KW-1185">Reference proteome</keyword>
<keyword evidence="2" id="KW-0489">Methyltransferase</keyword>
<name>A0A511B503_9PROT</name>
<dbReference type="InterPro" id="IPR041698">
    <property type="entry name" value="Methyltransf_25"/>
</dbReference>
<sequence length="291" mass="33128">MSSSESTSAVFDAFRRLDDDAWLAVLVASVQQREIDGVEMPGFPSIPLQREIHGHDGEVSIHEAHVFYREIKAYCAYAGSPITSATALMDFGCGWGRMARLFMKDIPPSQLFGVETTSRFLMAARRANPCLAFLESELTPPLPMQAEALDTVVSWSVFSHFDEFLAGHWVREFHRLLRPGGMFVFTTQSRRFIAFCAEQRLRRASGMRLEHPWHDACADSFLDEALEFSRYEKGQFLYASSAKPPHPQAHYGEAIIPRNYIIKVWGHLFRLVEYMDNPARLPQVLVVLQKI</sequence>
<dbReference type="SUPFAM" id="SSF53335">
    <property type="entry name" value="S-adenosyl-L-methionine-dependent methyltransferases"/>
    <property type="match status" value="1"/>
</dbReference>
<dbReference type="OrthoDB" id="9811589at2"/>
<dbReference type="GO" id="GO:0008168">
    <property type="term" value="F:methyltransferase activity"/>
    <property type="evidence" value="ECO:0007669"/>
    <property type="project" value="UniProtKB-KW"/>
</dbReference>
<gene>
    <name evidence="2" type="ORF">GWA01_06670</name>
</gene>
<dbReference type="EMBL" id="BJUZ01000001">
    <property type="protein sequence ID" value="GEK92897.1"/>
    <property type="molecule type" value="Genomic_DNA"/>
</dbReference>
<keyword evidence="2" id="KW-0808">Transferase</keyword>
<comment type="caution">
    <text evidence="2">The sequence shown here is derived from an EMBL/GenBank/DDBJ whole genome shotgun (WGS) entry which is preliminary data.</text>
</comment>
<organism evidence="2 3">
    <name type="scientific">Gluconobacter wancherniae NBRC 103581</name>
    <dbReference type="NCBI Taxonomy" id="656744"/>
    <lineage>
        <taxon>Bacteria</taxon>
        <taxon>Pseudomonadati</taxon>
        <taxon>Pseudomonadota</taxon>
        <taxon>Alphaproteobacteria</taxon>
        <taxon>Acetobacterales</taxon>
        <taxon>Acetobacteraceae</taxon>
        <taxon>Gluconobacter</taxon>
    </lineage>
</organism>
<dbReference type="Pfam" id="PF13649">
    <property type="entry name" value="Methyltransf_25"/>
    <property type="match status" value="1"/>
</dbReference>
<dbReference type="Gene3D" id="3.40.50.150">
    <property type="entry name" value="Vaccinia Virus protein VP39"/>
    <property type="match status" value="1"/>
</dbReference>
<evidence type="ECO:0000313" key="2">
    <source>
        <dbReference type="EMBL" id="GEK92897.1"/>
    </source>
</evidence>
<evidence type="ECO:0000313" key="3">
    <source>
        <dbReference type="Proteomes" id="UP000321230"/>
    </source>
</evidence>
<reference evidence="2 3" key="1">
    <citation type="submission" date="2019-07" db="EMBL/GenBank/DDBJ databases">
        <title>Whole genome shotgun sequence of Gluconobacter wancherniae NBRC 103581.</title>
        <authorList>
            <person name="Hosoyama A."/>
            <person name="Uohara A."/>
            <person name="Ohji S."/>
            <person name="Ichikawa N."/>
        </authorList>
    </citation>
    <scope>NUCLEOTIDE SEQUENCE [LARGE SCALE GENOMIC DNA]</scope>
    <source>
        <strain evidence="2 3">NBRC 103581</strain>
    </source>
</reference>
<dbReference type="RefSeq" id="WP_146793993.1">
    <property type="nucleotide sequence ID" value="NZ_BARC01000004.1"/>
</dbReference>